<evidence type="ECO:0000256" key="1">
    <source>
        <dbReference type="ARBA" id="ARBA00022612"/>
    </source>
</evidence>
<dbReference type="GO" id="GO:0006508">
    <property type="term" value="P:proteolysis"/>
    <property type="evidence" value="ECO:0007669"/>
    <property type="project" value="UniProtKB-KW"/>
</dbReference>
<dbReference type="AlphaFoldDB" id="A0A562P1C0"/>
<dbReference type="OrthoDB" id="9804926at2"/>
<dbReference type="NCBIfam" id="TIGR01543">
    <property type="entry name" value="proheadase_HK97"/>
    <property type="match status" value="1"/>
</dbReference>
<name>A0A562P1C0_9RHOB</name>
<evidence type="ECO:0000313" key="7">
    <source>
        <dbReference type="Proteomes" id="UP000316225"/>
    </source>
</evidence>
<dbReference type="InterPro" id="IPR006433">
    <property type="entry name" value="Prohead_protease"/>
</dbReference>
<dbReference type="InterPro" id="IPR054613">
    <property type="entry name" value="Peptidase_S78_dom"/>
</dbReference>
<dbReference type="EMBL" id="VLKU01000001">
    <property type="protein sequence ID" value="TWI38234.1"/>
    <property type="molecule type" value="Genomic_DNA"/>
</dbReference>
<reference evidence="6 7" key="1">
    <citation type="journal article" date="2015" name="Stand. Genomic Sci.">
        <title>Genomic Encyclopedia of Bacterial and Archaeal Type Strains, Phase III: the genomes of soil and plant-associated and newly described type strains.</title>
        <authorList>
            <person name="Whitman W.B."/>
            <person name="Woyke T."/>
            <person name="Klenk H.P."/>
            <person name="Zhou Y."/>
            <person name="Lilburn T.G."/>
            <person name="Beck B.J."/>
            <person name="De Vos P."/>
            <person name="Vandamme P."/>
            <person name="Eisen J.A."/>
            <person name="Garrity G."/>
            <person name="Hugenholtz P."/>
            <person name="Kyrpides N.C."/>
        </authorList>
    </citation>
    <scope>NUCLEOTIDE SEQUENCE [LARGE SCALE GENOMIC DNA]</scope>
    <source>
        <strain evidence="6 7">CGMCC 1.5364</strain>
    </source>
</reference>
<dbReference type="GO" id="GO:0008233">
    <property type="term" value="F:peptidase activity"/>
    <property type="evidence" value="ECO:0007669"/>
    <property type="project" value="UniProtKB-KW"/>
</dbReference>
<protein>
    <recommendedName>
        <fullName evidence="5">Prohead serine protease domain-containing protein</fullName>
    </recommendedName>
</protein>
<comment type="caution">
    <text evidence="6">The sequence shown here is derived from an EMBL/GenBank/DDBJ whole genome shotgun (WGS) entry which is preliminary data.</text>
</comment>
<feature type="domain" description="Prohead serine protease" evidence="5">
    <location>
        <begin position="9"/>
        <end position="151"/>
    </location>
</feature>
<dbReference type="Proteomes" id="UP000316225">
    <property type="component" value="Unassembled WGS sequence"/>
</dbReference>
<keyword evidence="2" id="KW-0645">Protease</keyword>
<keyword evidence="7" id="KW-1185">Reference proteome</keyword>
<proteinExistence type="predicted"/>
<keyword evidence="3" id="KW-0378">Hydrolase</keyword>
<keyword evidence="1" id="KW-1188">Viral release from host cell</keyword>
<dbReference type="Pfam" id="PF04586">
    <property type="entry name" value="Peptidase_S78"/>
    <property type="match status" value="1"/>
</dbReference>
<evidence type="ECO:0000313" key="6">
    <source>
        <dbReference type="EMBL" id="TWI38234.1"/>
    </source>
</evidence>
<feature type="region of interest" description="Disordered" evidence="4">
    <location>
        <begin position="1"/>
        <end position="25"/>
    </location>
</feature>
<feature type="compositionally biased region" description="Polar residues" evidence="4">
    <location>
        <begin position="7"/>
        <end position="20"/>
    </location>
</feature>
<dbReference type="SUPFAM" id="SSF50789">
    <property type="entry name" value="Herpes virus serine proteinase, assemblin"/>
    <property type="match status" value="1"/>
</dbReference>
<evidence type="ECO:0000256" key="3">
    <source>
        <dbReference type="ARBA" id="ARBA00022801"/>
    </source>
</evidence>
<sequence>MEHKSISFKSDNNGENTGRNISGYGSVSGNVDSGGDVVMPGAFSESLKSGRKVKMLWNHNSDEPCGVWADIVEDERGLKVSGIISETARGKDVIALLKDGAIDSLSIGYRTVDAEWKGDTRQIHKAELWEISIVTFPMNELAKIDSIKASEMTKRDLEKKLRDSGFSRNDAQKLISGGYNALSEQRDADEAKSEILALLNKRAELLKSR</sequence>
<evidence type="ECO:0000256" key="2">
    <source>
        <dbReference type="ARBA" id="ARBA00022670"/>
    </source>
</evidence>
<evidence type="ECO:0000259" key="5">
    <source>
        <dbReference type="Pfam" id="PF04586"/>
    </source>
</evidence>
<organism evidence="6 7">
    <name type="scientific">Paracoccus sulfuroxidans</name>
    <dbReference type="NCBI Taxonomy" id="384678"/>
    <lineage>
        <taxon>Bacteria</taxon>
        <taxon>Pseudomonadati</taxon>
        <taxon>Pseudomonadota</taxon>
        <taxon>Alphaproteobacteria</taxon>
        <taxon>Rhodobacterales</taxon>
        <taxon>Paracoccaceae</taxon>
        <taxon>Paracoccus</taxon>
    </lineage>
</organism>
<gene>
    <name evidence="6" type="ORF">IQ24_00372</name>
</gene>
<accession>A0A562P1C0</accession>
<dbReference type="RefSeq" id="WP_145396003.1">
    <property type="nucleotide sequence ID" value="NZ_VLKU01000001.1"/>
</dbReference>
<evidence type="ECO:0000256" key="4">
    <source>
        <dbReference type="SAM" id="MobiDB-lite"/>
    </source>
</evidence>